<evidence type="ECO:0000256" key="3">
    <source>
        <dbReference type="ARBA" id="ARBA00022692"/>
    </source>
</evidence>
<dbReference type="InterPro" id="IPR003423">
    <property type="entry name" value="OMP_efflux"/>
</dbReference>
<keyword evidence="7 8" id="KW-0449">Lipoprotein</keyword>
<dbReference type="EMBL" id="JANIAN010000045">
    <property type="protein sequence ID" value="MDD2109378.1"/>
    <property type="molecule type" value="Genomic_DNA"/>
</dbReference>
<comment type="similarity">
    <text evidence="1 8">Belongs to the outer membrane factor (OMF) (TC 1.B.17) family.</text>
</comment>
<evidence type="ECO:0000256" key="5">
    <source>
        <dbReference type="ARBA" id="ARBA00023139"/>
    </source>
</evidence>
<dbReference type="Gene3D" id="1.20.1600.10">
    <property type="entry name" value="Outer membrane efflux proteins (OEP)"/>
    <property type="match status" value="1"/>
</dbReference>
<evidence type="ECO:0000256" key="6">
    <source>
        <dbReference type="ARBA" id="ARBA00023237"/>
    </source>
</evidence>
<dbReference type="RefSeq" id="WP_274079751.1">
    <property type="nucleotide sequence ID" value="NZ_JANIAN010000045.1"/>
</dbReference>
<evidence type="ECO:0000256" key="4">
    <source>
        <dbReference type="ARBA" id="ARBA00023136"/>
    </source>
</evidence>
<dbReference type="PANTHER" id="PTHR30203">
    <property type="entry name" value="OUTER MEMBRANE CATION EFFLUX PROTEIN"/>
    <property type="match status" value="1"/>
</dbReference>
<evidence type="ECO:0000256" key="8">
    <source>
        <dbReference type="RuleBase" id="RU362097"/>
    </source>
</evidence>
<dbReference type="SUPFAM" id="SSF56954">
    <property type="entry name" value="Outer membrane efflux proteins (OEP)"/>
    <property type="match status" value="1"/>
</dbReference>
<keyword evidence="4 8" id="KW-0472">Membrane</keyword>
<dbReference type="PROSITE" id="PS51257">
    <property type="entry name" value="PROKAR_LIPOPROTEIN"/>
    <property type="match status" value="1"/>
</dbReference>
<dbReference type="PANTHER" id="PTHR30203:SF21">
    <property type="entry name" value="OUTER MEMBRANE COMPONENT OF MULTIDRUG EFFLUX PUMP-RELATED"/>
    <property type="match status" value="1"/>
</dbReference>
<keyword evidence="6" id="KW-0998">Cell outer membrane</keyword>
<keyword evidence="5 8" id="KW-0564">Palmitate</keyword>
<evidence type="ECO:0000313" key="10">
    <source>
        <dbReference type="Proteomes" id="UP001150678"/>
    </source>
</evidence>
<comment type="subcellular location">
    <subcellularLocation>
        <location evidence="8">Cell outer membrane</location>
        <topology evidence="8">Lipid-anchor</topology>
    </subcellularLocation>
</comment>
<proteinExistence type="inferred from homology"/>
<protein>
    <submittedName>
        <fullName evidence="9">TolC family protein</fullName>
    </submittedName>
</protein>
<gene>
    <name evidence="9" type="ORF">NP533_24645</name>
</gene>
<dbReference type="GO" id="GO:0015562">
    <property type="term" value="F:efflux transmembrane transporter activity"/>
    <property type="evidence" value="ECO:0007669"/>
    <property type="project" value="InterPro"/>
</dbReference>
<comment type="caution">
    <text evidence="9">The sequence shown here is derived from an EMBL/GenBank/DDBJ whole genome shotgun (WGS) entry which is preliminary data.</text>
</comment>
<name>A0A9X4D825_9PSED</name>
<dbReference type="GO" id="GO:0009279">
    <property type="term" value="C:cell outer membrane"/>
    <property type="evidence" value="ECO:0007669"/>
    <property type="project" value="UniProtKB-SubCell"/>
</dbReference>
<keyword evidence="3 8" id="KW-0812">Transmembrane</keyword>
<dbReference type="Proteomes" id="UP001150678">
    <property type="component" value="Unassembled WGS sequence"/>
</dbReference>
<reference evidence="9" key="1">
    <citation type="submission" date="2022-07" db="EMBL/GenBank/DDBJ databases">
        <title>Multi-strain Analysis of Pseudomonas putida Reveals Metabolic and Genetic Diversity.</title>
        <authorList>
            <person name="Monk J.M."/>
        </authorList>
    </citation>
    <scope>NUCLEOTIDE SEQUENCE</scope>
    <source>
        <strain evidence="9">17514</strain>
    </source>
</reference>
<dbReference type="InterPro" id="IPR010131">
    <property type="entry name" value="MdtP/NodT-like"/>
</dbReference>
<organism evidence="9 10">
    <name type="scientific">Pseudomonas asiatica</name>
    <dbReference type="NCBI Taxonomy" id="2219225"/>
    <lineage>
        <taxon>Bacteria</taxon>
        <taxon>Pseudomonadati</taxon>
        <taxon>Pseudomonadota</taxon>
        <taxon>Gammaproteobacteria</taxon>
        <taxon>Pseudomonadales</taxon>
        <taxon>Pseudomonadaceae</taxon>
        <taxon>Pseudomonas</taxon>
    </lineage>
</organism>
<dbReference type="NCBIfam" id="TIGR01845">
    <property type="entry name" value="outer_NodT"/>
    <property type="match status" value="1"/>
</dbReference>
<dbReference type="AlphaFoldDB" id="A0A9X4D825"/>
<keyword evidence="2 8" id="KW-1134">Transmembrane beta strand</keyword>
<sequence length="488" mass="52640">MKQLILAGLCLSLGACMMVGPDYEVPKDAAVQRSDLNGPLRQDTDSVVSAPVPEDWWQLYQDQRLNELVRQALSANTDLRVAAANIAKARAQVEVAESQGGFNGGVKLGAQRLQESGEAFLLPEKVPVANIGEAIISASYQFDLWGTFKRGTEAAKANADAVQAAADTARITLVADVVKAYTQVCSANEEYHIARESLDLQEQSVKLNQRLRDAGRGDETQVTRSQTQFKSLRAELPRFKAERETGMYTLAALLAKPVDQLPAGTADCAELPHLSQLVPVGDGAALLKRRPDVRQAERQLAAATAYIGVATGALYPDISIGAQVGTIGILENLGEPATNRWGFGPQISWTIPTNGTRARIRMAEASTQAALANFDGVVLNAIRETQTRLAQYSALLDRRDALAEAEKSAKEAADQTHRYYQAGRESFLADLQATRTYTDMRAQLAAANSEVALGQIGVFLALGGGWKTTARPGFRDSGETFAIARPKR</sequence>
<accession>A0A9X4D825</accession>
<evidence type="ECO:0000256" key="2">
    <source>
        <dbReference type="ARBA" id="ARBA00022452"/>
    </source>
</evidence>
<evidence type="ECO:0000313" key="9">
    <source>
        <dbReference type="EMBL" id="MDD2109378.1"/>
    </source>
</evidence>
<dbReference type="Gene3D" id="2.20.200.10">
    <property type="entry name" value="Outer membrane efflux proteins (OEP)"/>
    <property type="match status" value="1"/>
</dbReference>
<dbReference type="Pfam" id="PF02321">
    <property type="entry name" value="OEP"/>
    <property type="match status" value="2"/>
</dbReference>
<evidence type="ECO:0000256" key="1">
    <source>
        <dbReference type="ARBA" id="ARBA00007613"/>
    </source>
</evidence>
<evidence type="ECO:0000256" key="7">
    <source>
        <dbReference type="ARBA" id="ARBA00023288"/>
    </source>
</evidence>